<dbReference type="Pfam" id="PF02770">
    <property type="entry name" value="Acyl-CoA_dh_M"/>
    <property type="match status" value="1"/>
</dbReference>
<dbReference type="EMBL" id="KX650075">
    <property type="protein sequence ID" value="ASR73781.1"/>
    <property type="molecule type" value="mRNA"/>
</dbReference>
<dbReference type="Pfam" id="PF22924">
    <property type="entry name" value="ACOX_C_alpha1"/>
    <property type="match status" value="1"/>
</dbReference>
<protein>
    <recommendedName>
        <fullName evidence="12">Acyl-coenzyme A oxidase</fullName>
    </recommendedName>
</protein>
<evidence type="ECO:0000256" key="4">
    <source>
        <dbReference type="ARBA" id="ARBA00022630"/>
    </source>
</evidence>
<dbReference type="InterPro" id="IPR006091">
    <property type="entry name" value="Acyl-CoA_Oxase/DH_mid-dom"/>
</dbReference>
<dbReference type="InterPro" id="IPR009100">
    <property type="entry name" value="AcylCoA_DH/oxidase_NM_dom_sf"/>
</dbReference>
<comment type="subcellular location">
    <subcellularLocation>
        <location evidence="2">Peroxisome</location>
    </subcellularLocation>
</comment>
<keyword evidence="5" id="KW-0547">Nucleotide-binding</keyword>
<sequence length="672" mass="75021">MSSKSGQVCNEDIERERQKCTFNITELTHFLDGGIEKTKERKELEDFFLNIPELKDKVPTEYLSHKEKYQEAVRKSCILFNKISEWQTRSSSGGGINMYESVLGGTIGSALIKEGIPFSLHFVMFVPTLMGQATLEQQSYWIGRAWNCEILGTYAQTELGHGTFIRGLETTAHYDAQTEEFVLNSPTLTSYKWWPGGLGHTANYAIVVAQLYTQGVCQGIHPFIVQLRDEETHMPLPGIKIGEIGAKLGMNTVNNGYLGFENVRIPRLQMLMKNAKVLKDGTYIKSPSDKLTYGTMIFVRVAVVKGVAATNLAKAVTIATRYSAVRRQSEMKPGAKEPQILDYRTQQYKLIPALASCMAMMFSANWLWDMYNNVTSELEQGDMERLPELHAMACCLKAVSTADSAVLIEVCRRACGGHGYMTCSNLPGTYGFVTAAETYEGENTVLLLQTARYLVKAWHQLGSGEMMPPTVKYLLKKPTNKRWENTLPCFIKAFQQVAAGAVSWCANTLEKKVQQGVPSEEAWNETSVQLVQCAEAHCRAFMVQTFADTLNSAKATMSPAVHQVLTNVCELYAVYWMLKELGPFLMFSALKPADVPGLQLLQDSLLSAVRPNAVGLVDSFDINDQILDSPLGSYDGNVYQRLFDEANKSPLNDQPVDESFHKYLKPFLKSNL</sequence>
<dbReference type="FunFam" id="1.20.140.10:FF:000005">
    <property type="entry name" value="Acyl-coenzyme A oxidase"/>
    <property type="match status" value="1"/>
</dbReference>
<dbReference type="GO" id="GO:0005777">
    <property type="term" value="C:peroxisome"/>
    <property type="evidence" value="ECO:0007669"/>
    <property type="project" value="UniProtKB-SubCell"/>
</dbReference>
<evidence type="ECO:0000256" key="13">
    <source>
        <dbReference type="PIRSR" id="PIRSR000168-1"/>
    </source>
</evidence>
<keyword evidence="6 12" id="KW-0274">FAD</keyword>
<keyword evidence="4 12" id="KW-0285">Flavoprotein</keyword>
<evidence type="ECO:0000259" key="16">
    <source>
        <dbReference type="Pfam" id="PF02770"/>
    </source>
</evidence>
<feature type="domain" description="Acyl-CoA oxidase C-terminal" evidence="15">
    <location>
        <begin position="489"/>
        <end position="669"/>
    </location>
</feature>
<dbReference type="GO" id="GO:0005524">
    <property type="term" value="F:ATP binding"/>
    <property type="evidence" value="ECO:0007669"/>
    <property type="project" value="UniProtKB-KW"/>
</dbReference>
<dbReference type="Pfam" id="PF14749">
    <property type="entry name" value="Acyl-CoA_ox_N"/>
    <property type="match status" value="1"/>
</dbReference>
<dbReference type="SUPFAM" id="SSF47203">
    <property type="entry name" value="Acyl-CoA dehydrogenase C-terminal domain-like"/>
    <property type="match status" value="2"/>
</dbReference>
<dbReference type="GO" id="GO:0071949">
    <property type="term" value="F:FAD binding"/>
    <property type="evidence" value="ECO:0007669"/>
    <property type="project" value="InterPro"/>
</dbReference>
<dbReference type="GO" id="GO:0055088">
    <property type="term" value="P:lipid homeostasis"/>
    <property type="evidence" value="ECO:0007669"/>
    <property type="project" value="TreeGrafter"/>
</dbReference>
<feature type="active site" description="Proton acceptor" evidence="13">
    <location>
        <position position="440"/>
    </location>
</feature>
<dbReference type="AlphaFoldDB" id="A0A222YT14"/>
<evidence type="ECO:0000256" key="8">
    <source>
        <dbReference type="ARBA" id="ARBA00022840"/>
    </source>
</evidence>
<dbReference type="PIRSF" id="PIRSF000168">
    <property type="entry name" value="Acyl-CoA_oxidase"/>
    <property type="match status" value="1"/>
</dbReference>
<evidence type="ECO:0000256" key="6">
    <source>
        <dbReference type="ARBA" id="ARBA00022827"/>
    </source>
</evidence>
<keyword evidence="9" id="KW-0560">Oxidoreductase</keyword>
<feature type="domain" description="Acyl-CoA oxidase C-alpha1" evidence="18">
    <location>
        <begin position="293"/>
        <end position="455"/>
    </location>
</feature>
<accession>A0A222YT14</accession>
<evidence type="ECO:0000256" key="5">
    <source>
        <dbReference type="ARBA" id="ARBA00022741"/>
    </source>
</evidence>
<dbReference type="Pfam" id="PF01756">
    <property type="entry name" value="ACOX"/>
    <property type="match status" value="1"/>
</dbReference>
<feature type="domain" description="Acyl-coenzyme A oxidase N-terminal" evidence="17">
    <location>
        <begin position="23"/>
        <end position="151"/>
    </location>
</feature>
<dbReference type="InterPro" id="IPR012258">
    <property type="entry name" value="Acyl-CoA_oxidase"/>
</dbReference>
<keyword evidence="11" id="KW-0576">Peroxisome</keyword>
<reference evidence="19" key="1">
    <citation type="submission" date="2016-08" db="EMBL/GenBank/DDBJ databases">
        <title>Acyl-CoA oxidase genes of tea plant (Camellia sinensis).</title>
        <authorList>
            <person name="Fu J."/>
        </authorList>
    </citation>
    <scope>NUCLEOTIDE SEQUENCE</scope>
</reference>
<dbReference type="PANTHER" id="PTHR10909:SF250">
    <property type="entry name" value="PEROXISOMAL ACYL-COENZYME A OXIDASE 1"/>
    <property type="match status" value="1"/>
</dbReference>
<evidence type="ECO:0000256" key="3">
    <source>
        <dbReference type="ARBA" id="ARBA00006288"/>
    </source>
</evidence>
<evidence type="ECO:0000256" key="14">
    <source>
        <dbReference type="PIRSR" id="PIRSR000168-2"/>
    </source>
</evidence>
<dbReference type="FunFam" id="1.10.540.10:FF:000006">
    <property type="entry name" value="Acyl-coenzyme A oxidase"/>
    <property type="match status" value="1"/>
</dbReference>
<feature type="binding site" evidence="14">
    <location>
        <position position="196"/>
    </location>
    <ligand>
        <name>FAD</name>
        <dbReference type="ChEBI" id="CHEBI:57692"/>
    </ligand>
</feature>
<evidence type="ECO:0000256" key="2">
    <source>
        <dbReference type="ARBA" id="ARBA00004275"/>
    </source>
</evidence>
<feature type="binding site" evidence="14">
    <location>
        <position position="157"/>
    </location>
    <ligand>
        <name>FAD</name>
        <dbReference type="ChEBI" id="CHEBI:57692"/>
    </ligand>
</feature>
<comment type="cofactor">
    <cofactor evidence="1">
        <name>FAD</name>
        <dbReference type="ChEBI" id="CHEBI:57692"/>
    </cofactor>
</comment>
<dbReference type="Gene3D" id="1.10.540.10">
    <property type="entry name" value="Acyl-CoA dehydrogenase/oxidase, N-terminal domain"/>
    <property type="match status" value="1"/>
</dbReference>
<evidence type="ECO:0000259" key="18">
    <source>
        <dbReference type="Pfam" id="PF22924"/>
    </source>
</evidence>
<dbReference type="FunFam" id="1.20.140.10:FF:000013">
    <property type="entry name" value="Acyl-coenzyme A oxidase"/>
    <property type="match status" value="1"/>
</dbReference>
<dbReference type="PANTHER" id="PTHR10909">
    <property type="entry name" value="ELECTRON TRANSPORT OXIDOREDUCTASE"/>
    <property type="match status" value="1"/>
</dbReference>
<keyword evidence="7" id="KW-0276">Fatty acid metabolism</keyword>
<keyword evidence="10" id="KW-0443">Lipid metabolism</keyword>
<name>A0A222YT14_CAMSI</name>
<keyword evidence="8" id="KW-0067">ATP-binding</keyword>
<feature type="domain" description="Acyl-CoA oxidase/dehydrogenase middle" evidence="16">
    <location>
        <begin position="154"/>
        <end position="263"/>
    </location>
</feature>
<comment type="similarity">
    <text evidence="3 12">Belongs to the acyl-CoA oxidase family.</text>
</comment>
<evidence type="ECO:0000256" key="12">
    <source>
        <dbReference type="PIRNR" id="PIRNR000168"/>
    </source>
</evidence>
<proteinExistence type="evidence at transcript level"/>
<dbReference type="GO" id="GO:0005504">
    <property type="term" value="F:fatty acid binding"/>
    <property type="evidence" value="ECO:0007669"/>
    <property type="project" value="TreeGrafter"/>
</dbReference>
<organism evidence="19">
    <name type="scientific">Camellia sinensis</name>
    <name type="common">Tea plant</name>
    <name type="synonym">Thea sinensis</name>
    <dbReference type="NCBI Taxonomy" id="4442"/>
    <lineage>
        <taxon>Eukaryota</taxon>
        <taxon>Viridiplantae</taxon>
        <taxon>Streptophyta</taxon>
        <taxon>Embryophyta</taxon>
        <taxon>Tracheophyta</taxon>
        <taxon>Spermatophyta</taxon>
        <taxon>Magnoliopsida</taxon>
        <taxon>eudicotyledons</taxon>
        <taxon>Gunneridae</taxon>
        <taxon>Pentapetalae</taxon>
        <taxon>asterids</taxon>
        <taxon>Ericales</taxon>
        <taxon>Theaceae</taxon>
        <taxon>Camellia</taxon>
    </lineage>
</organism>
<dbReference type="GO" id="GO:0003997">
    <property type="term" value="F:acyl-CoA oxidase activity"/>
    <property type="evidence" value="ECO:0007669"/>
    <property type="project" value="InterPro"/>
</dbReference>
<dbReference type="InterPro" id="IPR002655">
    <property type="entry name" value="Acyl-CoA_oxidase_C"/>
</dbReference>
<evidence type="ECO:0000256" key="10">
    <source>
        <dbReference type="ARBA" id="ARBA00023098"/>
    </source>
</evidence>
<dbReference type="InterPro" id="IPR029320">
    <property type="entry name" value="Acyl-CoA_ox_N"/>
</dbReference>
<dbReference type="FunFam" id="2.40.110.10:FF:000003">
    <property type="entry name" value="Acyl-coenzyme A oxidase"/>
    <property type="match status" value="1"/>
</dbReference>
<dbReference type="Gene3D" id="1.20.140.10">
    <property type="entry name" value="Butyryl-CoA Dehydrogenase, subunit A, domain 3"/>
    <property type="match status" value="2"/>
</dbReference>
<dbReference type="InterPro" id="IPR046373">
    <property type="entry name" value="Acyl-CoA_Oxase/DH_mid-dom_sf"/>
</dbReference>
<evidence type="ECO:0000256" key="7">
    <source>
        <dbReference type="ARBA" id="ARBA00022832"/>
    </source>
</evidence>
<dbReference type="InterPro" id="IPR037069">
    <property type="entry name" value="AcylCoA_DH/ox_N_sf"/>
</dbReference>
<evidence type="ECO:0000256" key="11">
    <source>
        <dbReference type="ARBA" id="ARBA00023140"/>
    </source>
</evidence>
<evidence type="ECO:0000313" key="19">
    <source>
        <dbReference type="EMBL" id="ASR73781.1"/>
    </source>
</evidence>
<dbReference type="GO" id="GO:0033540">
    <property type="term" value="P:fatty acid beta-oxidation using acyl-CoA oxidase"/>
    <property type="evidence" value="ECO:0007669"/>
    <property type="project" value="TreeGrafter"/>
</dbReference>
<dbReference type="InterPro" id="IPR036250">
    <property type="entry name" value="AcylCo_DH-like_C"/>
</dbReference>
<dbReference type="SUPFAM" id="SSF56645">
    <property type="entry name" value="Acyl-CoA dehydrogenase NM domain-like"/>
    <property type="match status" value="1"/>
</dbReference>
<dbReference type="InterPro" id="IPR055060">
    <property type="entry name" value="ACOX_C_alpha1"/>
</dbReference>
<evidence type="ECO:0000256" key="1">
    <source>
        <dbReference type="ARBA" id="ARBA00001974"/>
    </source>
</evidence>
<evidence type="ECO:0000259" key="17">
    <source>
        <dbReference type="Pfam" id="PF14749"/>
    </source>
</evidence>
<evidence type="ECO:0000259" key="15">
    <source>
        <dbReference type="Pfam" id="PF01756"/>
    </source>
</evidence>
<dbReference type="Gene3D" id="2.40.110.10">
    <property type="entry name" value="Butyryl-CoA Dehydrogenase, subunit A, domain 2"/>
    <property type="match status" value="1"/>
</dbReference>
<evidence type="ECO:0000256" key="9">
    <source>
        <dbReference type="ARBA" id="ARBA00023002"/>
    </source>
</evidence>